<dbReference type="EMBL" id="JAUUTY010000007">
    <property type="protein sequence ID" value="KAK1608317.1"/>
    <property type="molecule type" value="Genomic_DNA"/>
</dbReference>
<keyword evidence="7" id="KW-1185">Reference proteome</keyword>
<name>A0AAD8QT72_LOLMU</name>
<evidence type="ECO:0000259" key="5">
    <source>
        <dbReference type="PROSITE" id="PS51025"/>
    </source>
</evidence>
<dbReference type="Gene3D" id="1.20.1390.10">
    <property type="entry name" value="PWI domain"/>
    <property type="match status" value="1"/>
</dbReference>
<protein>
    <recommendedName>
        <fullName evidence="8">RNA-binding protein 25</fullName>
    </recommendedName>
</protein>
<dbReference type="SMART" id="SM00311">
    <property type="entry name" value="PWI"/>
    <property type="match status" value="1"/>
</dbReference>
<evidence type="ECO:0008006" key="8">
    <source>
        <dbReference type="Google" id="ProtNLM"/>
    </source>
</evidence>
<evidence type="ECO:0000313" key="7">
    <source>
        <dbReference type="Proteomes" id="UP001231189"/>
    </source>
</evidence>
<gene>
    <name evidence="6" type="ORF">QYE76_031990</name>
</gene>
<dbReference type="InterPro" id="IPR053294">
    <property type="entry name" value="RBM_PWI_domain"/>
</dbReference>
<dbReference type="PANTHER" id="PTHR47334:SF2">
    <property type="entry name" value="RNA-BINDING MOTIF PROTEIN 25"/>
    <property type="match status" value="1"/>
</dbReference>
<comment type="caution">
    <text evidence="6">The sequence shown here is derived from an EMBL/GenBank/DDBJ whole genome shotgun (WGS) entry which is preliminary data.</text>
</comment>
<dbReference type="SUPFAM" id="SSF101233">
    <property type="entry name" value="PWI domain"/>
    <property type="match status" value="1"/>
</dbReference>
<feature type="region of interest" description="Disordered" evidence="3">
    <location>
        <begin position="596"/>
        <end position="655"/>
    </location>
</feature>
<dbReference type="FunFam" id="1.20.1390.10:FF:000008">
    <property type="entry name" value="RNA Binding Motif protein homolog"/>
    <property type="match status" value="1"/>
</dbReference>
<feature type="region of interest" description="Disordered" evidence="3">
    <location>
        <begin position="457"/>
        <end position="556"/>
    </location>
</feature>
<feature type="compositionally biased region" description="Basic and acidic residues" evidence="3">
    <location>
        <begin position="409"/>
        <end position="419"/>
    </location>
</feature>
<organism evidence="6 7">
    <name type="scientific">Lolium multiflorum</name>
    <name type="common">Italian ryegrass</name>
    <name type="synonym">Lolium perenne subsp. multiflorum</name>
    <dbReference type="NCBI Taxonomy" id="4521"/>
    <lineage>
        <taxon>Eukaryota</taxon>
        <taxon>Viridiplantae</taxon>
        <taxon>Streptophyta</taxon>
        <taxon>Embryophyta</taxon>
        <taxon>Tracheophyta</taxon>
        <taxon>Spermatophyta</taxon>
        <taxon>Magnoliopsida</taxon>
        <taxon>Liliopsida</taxon>
        <taxon>Poales</taxon>
        <taxon>Poaceae</taxon>
        <taxon>BOP clade</taxon>
        <taxon>Pooideae</taxon>
        <taxon>Poodae</taxon>
        <taxon>Poeae</taxon>
        <taxon>Poeae Chloroplast Group 2 (Poeae type)</taxon>
        <taxon>Loliodinae</taxon>
        <taxon>Loliinae</taxon>
        <taxon>Lolium</taxon>
    </lineage>
</organism>
<evidence type="ECO:0000256" key="1">
    <source>
        <dbReference type="ARBA" id="ARBA00022664"/>
    </source>
</evidence>
<dbReference type="PROSITE" id="PS51025">
    <property type="entry name" value="PWI"/>
    <property type="match status" value="1"/>
</dbReference>
<dbReference type="InterPro" id="IPR034268">
    <property type="entry name" value="RBM25_RRM"/>
</dbReference>
<dbReference type="InterPro" id="IPR000504">
    <property type="entry name" value="RRM_dom"/>
</dbReference>
<dbReference type="InterPro" id="IPR036483">
    <property type="entry name" value="PWI_dom_sf"/>
</dbReference>
<evidence type="ECO:0000259" key="4">
    <source>
        <dbReference type="PROSITE" id="PS50102"/>
    </source>
</evidence>
<proteinExistence type="predicted"/>
<dbReference type="Pfam" id="PF00076">
    <property type="entry name" value="RRM_1"/>
    <property type="match status" value="1"/>
</dbReference>
<feature type="compositionally biased region" description="Basic and acidic residues" evidence="3">
    <location>
        <begin position="151"/>
        <end position="164"/>
    </location>
</feature>
<dbReference type="Gene3D" id="3.30.70.330">
    <property type="match status" value="1"/>
</dbReference>
<dbReference type="Pfam" id="PF01480">
    <property type="entry name" value="PWI"/>
    <property type="match status" value="1"/>
</dbReference>
<dbReference type="GO" id="GO:0003723">
    <property type="term" value="F:RNA binding"/>
    <property type="evidence" value="ECO:0007669"/>
    <property type="project" value="UniProtKB-UniRule"/>
</dbReference>
<feature type="compositionally biased region" description="Pro residues" evidence="3">
    <location>
        <begin position="234"/>
        <end position="246"/>
    </location>
</feature>
<evidence type="ECO:0000256" key="3">
    <source>
        <dbReference type="SAM" id="MobiDB-lite"/>
    </source>
</evidence>
<feature type="region of interest" description="Disordered" evidence="3">
    <location>
        <begin position="151"/>
        <end position="419"/>
    </location>
</feature>
<sequence>MQRYPGPYTMMRPVFPPRPMPPVGVMPIQRPPLMPGIRGAPPMVAPPVRPPAPAVTPLDKPPTAVYVGKIAPTVDNDFILSLLRICGPVKSWKRTQNPSNGKPVAFGFCEFESAEGILRATRLLNKLSIDGQELVVNINDATKEYLKKHVEGKKKAQENAKEKEDGDGDGTSAAAENESLKLDSDKTDETEDVGDKDDQENTKKFGIVTNEDSEADKEAAEQINSMIEEWLKTRPPPPPPPPPPVQPLAEISSKHNNGESGVDVTNTDSEDKNNDDMDKRTFNETEKAETGSPDRRKDREHDKDNKREKDLQRYERERERERVRRDRDKEHKHKEVERLYKDHVKDWESREKEKEYQRQYEKDREKEKERERRREIMKQEEDSDEEDSRKRRRKGSSTFEERKRRRQREKQEDLADKLKEEEEIAEARRRAIELQQQADEAAAAAVAAAAESATLMEVDGDDEKESNVQNKPIASDDDNITGFANGSYADDGTHKDNNGDEASTIQGQTLDIKQNSNAPAKKLGFGLIGSGKRTSVPSVFAEEDDEDNKDKKIRPLVPIDYSTEELQAVETDSSAGQQNIVAAAEFAKRILVSNQKEEKLESEKDRSRRSTDRLSQRDKSRNEEDGARISDERREKMQDRDKDRQDKPKSENKKIVDAKQLIDMIPRTKEELFSYDINWSIYEKHELHDRMRPWISKKIVEFLGEEESTLVEYIVSCTKDHVHASKMLELLQSILDVEAEMFVLKMWRMLIFEIKKVEAGLTGRGKA</sequence>
<evidence type="ECO:0000256" key="2">
    <source>
        <dbReference type="PROSITE-ProRule" id="PRU00176"/>
    </source>
</evidence>
<dbReference type="InterPro" id="IPR002483">
    <property type="entry name" value="PWI_dom"/>
</dbReference>
<dbReference type="PANTHER" id="PTHR47334">
    <property type="entry name" value="SPLICING FACTOR PWI DOMAIN-CONTAINING PROTEIN / RNA RECOGNITION MOTIF (RRM)-CONTAINING PROTEIN"/>
    <property type="match status" value="1"/>
</dbReference>
<feature type="domain" description="RRM" evidence="4">
    <location>
        <begin position="63"/>
        <end position="141"/>
    </location>
</feature>
<evidence type="ECO:0000313" key="6">
    <source>
        <dbReference type="EMBL" id="KAK1608317.1"/>
    </source>
</evidence>
<feature type="compositionally biased region" description="Polar residues" evidence="3">
    <location>
        <begin position="500"/>
        <end position="518"/>
    </location>
</feature>
<keyword evidence="2" id="KW-0694">RNA-binding</keyword>
<dbReference type="GO" id="GO:0006397">
    <property type="term" value="P:mRNA processing"/>
    <property type="evidence" value="ECO:0007669"/>
    <property type="project" value="UniProtKB-KW"/>
</dbReference>
<feature type="domain" description="PWI" evidence="5">
    <location>
        <begin position="670"/>
        <end position="767"/>
    </location>
</feature>
<feature type="compositionally biased region" description="Acidic residues" evidence="3">
    <location>
        <begin position="188"/>
        <end position="198"/>
    </location>
</feature>
<dbReference type="SMART" id="SM00360">
    <property type="entry name" value="RRM"/>
    <property type="match status" value="1"/>
</dbReference>
<dbReference type="CDD" id="cd12446">
    <property type="entry name" value="RRM_RBM25"/>
    <property type="match status" value="1"/>
</dbReference>
<dbReference type="AlphaFoldDB" id="A0AAD8QT72"/>
<feature type="compositionally biased region" description="Polar residues" evidence="3">
    <location>
        <begin position="258"/>
        <end position="267"/>
    </location>
</feature>
<accession>A0AAD8QT72</accession>
<dbReference type="PROSITE" id="PS50102">
    <property type="entry name" value="RRM"/>
    <property type="match status" value="1"/>
</dbReference>
<feature type="compositionally biased region" description="Basic and acidic residues" evidence="3">
    <location>
        <begin position="269"/>
        <end position="380"/>
    </location>
</feature>
<dbReference type="InterPro" id="IPR035979">
    <property type="entry name" value="RBD_domain_sf"/>
</dbReference>
<feature type="compositionally biased region" description="Basic and acidic residues" evidence="3">
    <location>
        <begin position="178"/>
        <end position="187"/>
    </location>
</feature>
<dbReference type="SUPFAM" id="SSF54928">
    <property type="entry name" value="RNA-binding domain, RBD"/>
    <property type="match status" value="1"/>
</dbReference>
<keyword evidence="1" id="KW-0507">mRNA processing</keyword>
<reference evidence="6" key="1">
    <citation type="submission" date="2023-07" db="EMBL/GenBank/DDBJ databases">
        <title>A chromosome-level genome assembly of Lolium multiflorum.</title>
        <authorList>
            <person name="Chen Y."/>
            <person name="Copetti D."/>
            <person name="Kolliker R."/>
            <person name="Studer B."/>
        </authorList>
    </citation>
    <scope>NUCLEOTIDE SEQUENCE</scope>
    <source>
        <strain evidence="6">02402/16</strain>
        <tissue evidence="6">Leaf</tissue>
    </source>
</reference>
<dbReference type="InterPro" id="IPR012677">
    <property type="entry name" value="Nucleotide-bd_a/b_plait_sf"/>
</dbReference>
<dbReference type="Proteomes" id="UP001231189">
    <property type="component" value="Unassembled WGS sequence"/>
</dbReference>